<proteinExistence type="predicted"/>
<organism evidence="1 2">
    <name type="scientific">Mucilaginibacter defluvii</name>
    <dbReference type="NCBI Taxonomy" id="1196019"/>
    <lineage>
        <taxon>Bacteria</taxon>
        <taxon>Pseudomonadati</taxon>
        <taxon>Bacteroidota</taxon>
        <taxon>Sphingobacteriia</taxon>
        <taxon>Sphingobacteriales</taxon>
        <taxon>Sphingobacteriaceae</taxon>
        <taxon>Mucilaginibacter</taxon>
    </lineage>
</organism>
<reference evidence="2" key="1">
    <citation type="journal article" date="2019" name="Int. J. Syst. Evol. Microbiol.">
        <title>The Global Catalogue of Microorganisms (GCM) 10K type strain sequencing project: providing services to taxonomists for standard genome sequencing and annotation.</title>
        <authorList>
            <consortium name="The Broad Institute Genomics Platform"/>
            <consortium name="The Broad Institute Genome Sequencing Center for Infectious Disease"/>
            <person name="Wu L."/>
            <person name="Ma J."/>
        </authorList>
    </citation>
    <scope>NUCLEOTIDE SEQUENCE [LARGE SCALE GENOMIC DNA]</scope>
    <source>
        <strain evidence="2">JCM 18283</strain>
    </source>
</reference>
<dbReference type="Proteomes" id="UP001501436">
    <property type="component" value="Unassembled WGS sequence"/>
</dbReference>
<dbReference type="InterPro" id="IPR024423">
    <property type="entry name" value="DUF3050"/>
</dbReference>
<dbReference type="Gene3D" id="1.20.910.10">
    <property type="entry name" value="Heme oxygenase-like"/>
    <property type="match status" value="1"/>
</dbReference>
<evidence type="ECO:0000313" key="1">
    <source>
        <dbReference type="EMBL" id="GAA4921098.1"/>
    </source>
</evidence>
<dbReference type="RefSeq" id="WP_345331659.1">
    <property type="nucleotide sequence ID" value="NZ_BAABJI010000002.1"/>
</dbReference>
<accession>A0ABP9G0M9</accession>
<name>A0ABP9G0M9_9SPHI</name>
<dbReference type="InterPro" id="IPR016084">
    <property type="entry name" value="Haem_Oase-like_multi-hlx"/>
</dbReference>
<dbReference type="EMBL" id="BAABJI010000002">
    <property type="protein sequence ID" value="GAA4921098.1"/>
    <property type="molecule type" value="Genomic_DNA"/>
</dbReference>
<protein>
    <submittedName>
        <fullName evidence="1">DUF3050 domain-containing protein</fullName>
    </submittedName>
</protein>
<comment type="caution">
    <text evidence="1">The sequence shown here is derived from an EMBL/GenBank/DDBJ whole genome shotgun (WGS) entry which is preliminary data.</text>
</comment>
<dbReference type="SUPFAM" id="SSF48613">
    <property type="entry name" value="Heme oxygenase-like"/>
    <property type="match status" value="1"/>
</dbReference>
<sequence>MMYTERIEQLKQEITPLRAQLINHALYKQTQSADDLQVFMEHHVFAVWDFMSLLKALQQKLTCTNVPWVPVASANTRYLINEIVTGEESDVDQHGNRISHFELYVQAMEQAGYNVQPVNELLQQLAQGNSVNNALNADNIPAAAAKFVRHTFDVIATDQEHLIAAVFTFGREDLIPGMFISMVKGISDSAPGKIDTFVYYLERHIEVDGDHHSHLAYEMTAELCGDDDEKWNSATEAVKQALQARIDLWDGILAEINALRQEA</sequence>
<keyword evidence="2" id="KW-1185">Reference proteome</keyword>
<evidence type="ECO:0000313" key="2">
    <source>
        <dbReference type="Proteomes" id="UP001501436"/>
    </source>
</evidence>
<dbReference type="Pfam" id="PF11251">
    <property type="entry name" value="DUF3050"/>
    <property type="match status" value="1"/>
</dbReference>
<gene>
    <name evidence="1" type="ORF">GCM10023313_26130</name>
</gene>